<feature type="domain" description="HTH marR-type" evidence="4">
    <location>
        <begin position="6"/>
        <end position="139"/>
    </location>
</feature>
<comment type="caution">
    <text evidence="5">The sequence shown here is derived from an EMBL/GenBank/DDBJ whole genome shotgun (WGS) entry which is preliminary data.</text>
</comment>
<dbReference type="EMBL" id="JAAVXB010000001">
    <property type="protein sequence ID" value="NKF21037.1"/>
    <property type="molecule type" value="Genomic_DNA"/>
</dbReference>
<dbReference type="AlphaFoldDB" id="A0A970B3A5"/>
<dbReference type="InterPro" id="IPR023187">
    <property type="entry name" value="Tscrpt_reg_MarR-type_CS"/>
</dbReference>
<dbReference type="PROSITE" id="PS01117">
    <property type="entry name" value="HTH_MARR_1"/>
    <property type="match status" value="1"/>
</dbReference>
<organism evidence="5 6">
    <name type="scientific">Solimonas marina</name>
    <dbReference type="NCBI Taxonomy" id="2714601"/>
    <lineage>
        <taxon>Bacteria</taxon>
        <taxon>Pseudomonadati</taxon>
        <taxon>Pseudomonadota</taxon>
        <taxon>Gammaproteobacteria</taxon>
        <taxon>Nevskiales</taxon>
        <taxon>Nevskiaceae</taxon>
        <taxon>Solimonas</taxon>
    </lineage>
</organism>
<dbReference type="PRINTS" id="PR00598">
    <property type="entry name" value="HTHMARR"/>
</dbReference>
<dbReference type="InterPro" id="IPR036388">
    <property type="entry name" value="WH-like_DNA-bd_sf"/>
</dbReference>
<sequence length="147" mass="16140">MKKDIDRRLVYLLNVGQRRLNRWIEARLADKGMVSSAQAGALFYLARQDGASIGELAQALDLAASAMTGLADRMVRIGLLERRRDAKDGRAVRLHLTDAGRAALQAANAELAPLNARLTDGFSAAEIDVVARWLRSLQGKFEPPRES</sequence>
<evidence type="ECO:0000313" key="5">
    <source>
        <dbReference type="EMBL" id="NKF21037.1"/>
    </source>
</evidence>
<proteinExistence type="predicted"/>
<evidence type="ECO:0000313" key="6">
    <source>
        <dbReference type="Proteomes" id="UP000653472"/>
    </source>
</evidence>
<dbReference type="InterPro" id="IPR000835">
    <property type="entry name" value="HTH_MarR-typ"/>
</dbReference>
<dbReference type="PANTHER" id="PTHR33164:SF107">
    <property type="entry name" value="TRANSCRIPTIONAL REGULATORY PROTEIN"/>
    <property type="match status" value="1"/>
</dbReference>
<keyword evidence="6" id="KW-1185">Reference proteome</keyword>
<evidence type="ECO:0000256" key="1">
    <source>
        <dbReference type="ARBA" id="ARBA00023015"/>
    </source>
</evidence>
<evidence type="ECO:0000259" key="4">
    <source>
        <dbReference type="PROSITE" id="PS50995"/>
    </source>
</evidence>
<dbReference type="GO" id="GO:0003677">
    <property type="term" value="F:DNA binding"/>
    <property type="evidence" value="ECO:0007669"/>
    <property type="project" value="UniProtKB-KW"/>
</dbReference>
<dbReference type="Gene3D" id="1.10.10.10">
    <property type="entry name" value="Winged helix-like DNA-binding domain superfamily/Winged helix DNA-binding domain"/>
    <property type="match status" value="1"/>
</dbReference>
<protein>
    <submittedName>
        <fullName evidence="5">MarR family transcriptional regulator</fullName>
    </submittedName>
</protein>
<dbReference type="PROSITE" id="PS50995">
    <property type="entry name" value="HTH_MARR_2"/>
    <property type="match status" value="1"/>
</dbReference>
<keyword evidence="2" id="KW-0238">DNA-binding</keyword>
<dbReference type="PANTHER" id="PTHR33164">
    <property type="entry name" value="TRANSCRIPTIONAL REGULATOR, MARR FAMILY"/>
    <property type="match status" value="1"/>
</dbReference>
<dbReference type="GO" id="GO:0006950">
    <property type="term" value="P:response to stress"/>
    <property type="evidence" value="ECO:0007669"/>
    <property type="project" value="TreeGrafter"/>
</dbReference>
<dbReference type="SMART" id="SM00347">
    <property type="entry name" value="HTH_MARR"/>
    <property type="match status" value="1"/>
</dbReference>
<reference evidence="5" key="1">
    <citation type="submission" date="2020-03" db="EMBL/GenBank/DDBJ databases">
        <title>Solimonas marina sp. nov., isolated from deep seawater of the Pacific Ocean.</title>
        <authorList>
            <person name="Liu X."/>
            <person name="Lai Q."/>
            <person name="Sun F."/>
            <person name="Gai Y."/>
            <person name="Li G."/>
            <person name="Shao Z."/>
        </authorList>
    </citation>
    <scope>NUCLEOTIDE SEQUENCE</scope>
    <source>
        <strain evidence="5">C16B3</strain>
    </source>
</reference>
<dbReference type="RefSeq" id="WP_168146281.1">
    <property type="nucleotide sequence ID" value="NZ_JAAVXB010000001.1"/>
</dbReference>
<keyword evidence="3" id="KW-0804">Transcription</keyword>
<dbReference type="SUPFAM" id="SSF46785">
    <property type="entry name" value="Winged helix' DNA-binding domain"/>
    <property type="match status" value="1"/>
</dbReference>
<name>A0A970B3A5_9GAMM</name>
<accession>A0A970B3A5</accession>
<evidence type="ECO:0000256" key="3">
    <source>
        <dbReference type="ARBA" id="ARBA00023163"/>
    </source>
</evidence>
<keyword evidence="1" id="KW-0805">Transcription regulation</keyword>
<dbReference type="GO" id="GO:0003700">
    <property type="term" value="F:DNA-binding transcription factor activity"/>
    <property type="evidence" value="ECO:0007669"/>
    <property type="project" value="InterPro"/>
</dbReference>
<dbReference type="Proteomes" id="UP000653472">
    <property type="component" value="Unassembled WGS sequence"/>
</dbReference>
<dbReference type="Pfam" id="PF12802">
    <property type="entry name" value="MarR_2"/>
    <property type="match status" value="1"/>
</dbReference>
<gene>
    <name evidence="5" type="ORF">G7Y82_01830</name>
</gene>
<dbReference type="InterPro" id="IPR036390">
    <property type="entry name" value="WH_DNA-bd_sf"/>
</dbReference>
<dbReference type="InterPro" id="IPR039422">
    <property type="entry name" value="MarR/SlyA-like"/>
</dbReference>
<evidence type="ECO:0000256" key="2">
    <source>
        <dbReference type="ARBA" id="ARBA00023125"/>
    </source>
</evidence>